<gene>
    <name evidence="1" type="ORF">OG699_42105</name>
</gene>
<dbReference type="InterPro" id="IPR029074">
    <property type="entry name" value="Imm49"/>
</dbReference>
<sequence>MGINNVPRHAVNQQRLERAFGDMPDRVQRRFEDVYYAEYPMREMLSELGDELLDHVAARSVKDPSLEDERTRLALTTAAECLFGVLELGCCPQGDWEIPFPLTGTRFSSEEKDFDEMRDATDTVTARTWVEAFDICVASGLVWDWKRVIGLLLRGDYAPMLHENLPHAQRGSVSQPADLAHMDALCGYLTPAQGHLPRDWPQVTLCKPSVDERLDAALALDAAGATNPDQRLLRILLRDDQGAFEQALHERLVEYRAGAGEDPAPRSLVPVGTIALAALAVRVHGWDLQIESAYLPGSLLNAAPASVAS</sequence>
<dbReference type="AlphaFoldDB" id="A0AAU3I8E5"/>
<name>A0AAU3I8E5_9ACTN</name>
<accession>A0AAU3I8E5</accession>
<proteinExistence type="predicted"/>
<evidence type="ECO:0000313" key="1">
    <source>
        <dbReference type="EMBL" id="WTZ13978.1"/>
    </source>
</evidence>
<dbReference type="Pfam" id="PF15575">
    <property type="entry name" value="Imm49"/>
    <property type="match status" value="1"/>
</dbReference>
<organism evidence="1">
    <name type="scientific">Streptomyces sp. NBC_01393</name>
    <dbReference type="NCBI Taxonomy" id="2903851"/>
    <lineage>
        <taxon>Bacteria</taxon>
        <taxon>Bacillati</taxon>
        <taxon>Actinomycetota</taxon>
        <taxon>Actinomycetes</taxon>
        <taxon>Kitasatosporales</taxon>
        <taxon>Streptomycetaceae</taxon>
        <taxon>Streptomyces</taxon>
    </lineage>
</organism>
<dbReference type="EMBL" id="CP109546">
    <property type="protein sequence ID" value="WTZ13978.1"/>
    <property type="molecule type" value="Genomic_DNA"/>
</dbReference>
<reference evidence="1" key="1">
    <citation type="submission" date="2022-10" db="EMBL/GenBank/DDBJ databases">
        <title>The complete genomes of actinobacterial strains from the NBC collection.</title>
        <authorList>
            <person name="Joergensen T.S."/>
            <person name="Alvarez Arevalo M."/>
            <person name="Sterndorff E.B."/>
            <person name="Faurdal D."/>
            <person name="Vuksanovic O."/>
            <person name="Mourched A.-S."/>
            <person name="Charusanti P."/>
            <person name="Shaw S."/>
            <person name="Blin K."/>
            <person name="Weber T."/>
        </authorList>
    </citation>
    <scope>NUCLEOTIDE SEQUENCE</scope>
    <source>
        <strain evidence="1">NBC_01393</strain>
    </source>
</reference>
<protein>
    <submittedName>
        <fullName evidence="1">Immunity 49 family protein</fullName>
    </submittedName>
</protein>